<dbReference type="EC" id="3.5.2.10" evidence="6"/>
<comment type="similarity">
    <text evidence="5">Belongs to the creatininase superfamily.</text>
</comment>
<dbReference type="GO" id="GO:0046872">
    <property type="term" value="F:metal ion binding"/>
    <property type="evidence" value="ECO:0007669"/>
    <property type="project" value="UniProtKB-KW"/>
</dbReference>
<dbReference type="EMBL" id="FWFR01000001">
    <property type="protein sequence ID" value="SLN15377.1"/>
    <property type="molecule type" value="Genomic_DNA"/>
</dbReference>
<dbReference type="GO" id="GO:0009231">
    <property type="term" value="P:riboflavin biosynthetic process"/>
    <property type="evidence" value="ECO:0007669"/>
    <property type="project" value="TreeGrafter"/>
</dbReference>
<proteinExistence type="inferred from homology"/>
<evidence type="ECO:0000313" key="7">
    <source>
        <dbReference type="Proteomes" id="UP000193200"/>
    </source>
</evidence>
<protein>
    <submittedName>
        <fullName evidence="6">Creatinine amidohydrolase</fullName>
        <ecNumber evidence="6">3.5.2.10</ecNumber>
    </submittedName>
</protein>
<evidence type="ECO:0000256" key="3">
    <source>
        <dbReference type="ARBA" id="ARBA00022801"/>
    </source>
</evidence>
<comment type="cofactor">
    <cofactor evidence="1">
        <name>Zn(2+)</name>
        <dbReference type="ChEBI" id="CHEBI:29105"/>
    </cofactor>
</comment>
<evidence type="ECO:0000256" key="4">
    <source>
        <dbReference type="ARBA" id="ARBA00022833"/>
    </source>
</evidence>
<gene>
    <name evidence="6" type="primary">crnA</name>
    <name evidence="6" type="ORF">OCH7691_00313</name>
</gene>
<evidence type="ECO:0000256" key="2">
    <source>
        <dbReference type="ARBA" id="ARBA00022723"/>
    </source>
</evidence>
<dbReference type="InterPro" id="IPR024087">
    <property type="entry name" value="Creatininase-like_sf"/>
</dbReference>
<dbReference type="InterPro" id="IPR003785">
    <property type="entry name" value="Creatininase/forma_Hydrolase"/>
</dbReference>
<reference evidence="6 7" key="1">
    <citation type="submission" date="2017-03" db="EMBL/GenBank/DDBJ databases">
        <authorList>
            <person name="Afonso C.L."/>
            <person name="Miller P.J."/>
            <person name="Scott M.A."/>
            <person name="Spackman E."/>
            <person name="Goraichik I."/>
            <person name="Dimitrov K.M."/>
            <person name="Suarez D.L."/>
            <person name="Swayne D.E."/>
        </authorList>
    </citation>
    <scope>NUCLEOTIDE SEQUENCE [LARGE SCALE GENOMIC DNA]</scope>
    <source>
        <strain evidence="6 7">CECT 7691</strain>
    </source>
</reference>
<evidence type="ECO:0000313" key="6">
    <source>
        <dbReference type="EMBL" id="SLN15377.1"/>
    </source>
</evidence>
<organism evidence="6 7">
    <name type="scientific">Oceanibacterium hippocampi</name>
    <dbReference type="NCBI Taxonomy" id="745714"/>
    <lineage>
        <taxon>Bacteria</taxon>
        <taxon>Pseudomonadati</taxon>
        <taxon>Pseudomonadota</taxon>
        <taxon>Alphaproteobacteria</taxon>
        <taxon>Sneathiellales</taxon>
        <taxon>Sneathiellaceae</taxon>
        <taxon>Oceanibacterium</taxon>
    </lineage>
</organism>
<dbReference type="SUPFAM" id="SSF102215">
    <property type="entry name" value="Creatininase"/>
    <property type="match status" value="1"/>
</dbReference>
<dbReference type="InParanoid" id="A0A1Y5REP3"/>
<keyword evidence="3 6" id="KW-0378">Hydrolase</keyword>
<dbReference type="GO" id="GO:0047789">
    <property type="term" value="F:creatininase activity"/>
    <property type="evidence" value="ECO:0007669"/>
    <property type="project" value="UniProtKB-EC"/>
</dbReference>
<keyword evidence="7" id="KW-1185">Reference proteome</keyword>
<keyword evidence="4" id="KW-0862">Zinc</keyword>
<evidence type="ECO:0000256" key="5">
    <source>
        <dbReference type="ARBA" id="ARBA00024029"/>
    </source>
</evidence>
<dbReference type="Gene3D" id="3.40.50.10310">
    <property type="entry name" value="Creatininase"/>
    <property type="match status" value="1"/>
</dbReference>
<dbReference type="PANTHER" id="PTHR35005">
    <property type="entry name" value="3-DEHYDRO-SCYLLO-INOSOSE HYDROLASE"/>
    <property type="match status" value="1"/>
</dbReference>
<dbReference type="RefSeq" id="WP_085881666.1">
    <property type="nucleotide sequence ID" value="NZ_FWFR01000001.1"/>
</dbReference>
<keyword evidence="2" id="KW-0479">Metal-binding</keyword>
<name>A0A1Y5REP3_9PROT</name>
<dbReference type="AlphaFoldDB" id="A0A1Y5REP3"/>
<dbReference type="OrthoDB" id="9801445at2"/>
<dbReference type="Proteomes" id="UP000193200">
    <property type="component" value="Unassembled WGS sequence"/>
</dbReference>
<accession>A0A1Y5REP3</accession>
<dbReference type="Pfam" id="PF02633">
    <property type="entry name" value="Creatininase"/>
    <property type="match status" value="1"/>
</dbReference>
<evidence type="ECO:0000256" key="1">
    <source>
        <dbReference type="ARBA" id="ARBA00001947"/>
    </source>
</evidence>
<sequence>MLLKLMTWQEVEGYLGQSRGIIVPIGSTEQHGPNGLIGTDAICPEAIAARAGELGNALVAPTIPIGVAQHHMAFPGTIAWRPTTLIRVVVDTVESLARHGFERIYFLNGHGGNIATVQAAFSEVYGERSLAPADNRPPLRCILRNWWEGDSVARMRKQMFGHAEGMHATASEVAVTQHVYPDAIKQVAMSPTIAPVGRFTDAEDYRRTFPDGRIGSDPTLASPEKGAELLEASARDVADDYAKFIAA</sequence>
<dbReference type="PANTHER" id="PTHR35005:SF1">
    <property type="entry name" value="2-AMINO-5-FORMYLAMINO-6-RIBOSYLAMINOPYRIMIDIN-4(3H)-ONE 5'-MONOPHOSPHATE DEFORMYLASE"/>
    <property type="match status" value="1"/>
</dbReference>
<dbReference type="GO" id="GO:0016811">
    <property type="term" value="F:hydrolase activity, acting on carbon-nitrogen (but not peptide) bonds, in linear amides"/>
    <property type="evidence" value="ECO:0007669"/>
    <property type="project" value="TreeGrafter"/>
</dbReference>